<dbReference type="AlphaFoldDB" id="A0AAV9UQR5"/>
<comment type="caution">
    <text evidence="1">The sequence shown here is derived from an EMBL/GenBank/DDBJ whole genome shotgun (WGS) entry which is preliminary data.</text>
</comment>
<protein>
    <submittedName>
        <fullName evidence="1">Uncharacterized protein</fullName>
    </submittedName>
</protein>
<organism evidence="1 2">
    <name type="scientific">Orbilia brochopaga</name>
    <dbReference type="NCBI Taxonomy" id="3140254"/>
    <lineage>
        <taxon>Eukaryota</taxon>
        <taxon>Fungi</taxon>
        <taxon>Dikarya</taxon>
        <taxon>Ascomycota</taxon>
        <taxon>Pezizomycotina</taxon>
        <taxon>Orbiliomycetes</taxon>
        <taxon>Orbiliales</taxon>
        <taxon>Orbiliaceae</taxon>
        <taxon>Orbilia</taxon>
    </lineage>
</organism>
<evidence type="ECO:0000313" key="1">
    <source>
        <dbReference type="EMBL" id="KAK6344417.1"/>
    </source>
</evidence>
<reference evidence="1 2" key="1">
    <citation type="submission" date="2019-10" db="EMBL/GenBank/DDBJ databases">
        <authorList>
            <person name="Palmer J.M."/>
        </authorList>
    </citation>
    <scope>NUCLEOTIDE SEQUENCE [LARGE SCALE GENOMIC DNA]</scope>
    <source>
        <strain evidence="1 2">TWF696</strain>
    </source>
</reference>
<name>A0AAV9UQR5_9PEZI</name>
<dbReference type="Proteomes" id="UP001375240">
    <property type="component" value="Unassembled WGS sequence"/>
</dbReference>
<evidence type="ECO:0000313" key="2">
    <source>
        <dbReference type="Proteomes" id="UP001375240"/>
    </source>
</evidence>
<gene>
    <name evidence="1" type="ORF">TWF696_008054</name>
</gene>
<accession>A0AAV9UQR5</accession>
<proteinExistence type="predicted"/>
<keyword evidence="2" id="KW-1185">Reference proteome</keyword>
<sequence>MEVELLGITVVVLSSVELETVVLVFVEFKPVEAEVLVDPGCVMILEFPNEVVERLEVLGRLVVVKFDDDVVVKPLDADVDSGIEILLEFPVVVMAVEIVDVVALVEKPVVEVSEVDVSSGSVIRLELLDVTLDEVSVVVRLDTVVAEELEDNDVVVAGSDSKVELLEVEFKESVMVVVVVTLTVVVEEKVVVGSDDDVVVVSGSVIRLELLGAVDAVAAVDEVVEGKLRVDESDDEVDLVADSDVRLEEAKVEEGGLEVVVVVFAVVVVDDVDVDSGSETRLEVLEAEPVDETVAAAVVVVVLAAVIVEKEPVEELYRDEVEVDAGSDMTLELPLPEVEVDETVAPVVAEEVRVEGLDAEDVDVAPGSDRTLELLERPLTVDGLVVWLEPLVADVEDVSVSGRLTTLDEGPPVVVVAPVVEIDEFVVIKEELLFKHID</sequence>
<dbReference type="EMBL" id="JAVHNQ010000006">
    <property type="protein sequence ID" value="KAK6344417.1"/>
    <property type="molecule type" value="Genomic_DNA"/>
</dbReference>